<name>A0AAI8YLA0_9PEZI</name>
<comment type="caution">
    <text evidence="2">The sequence shown here is derived from an EMBL/GenBank/DDBJ whole genome shotgun (WGS) entry which is preliminary data.</text>
</comment>
<evidence type="ECO:0000259" key="1">
    <source>
        <dbReference type="Pfam" id="PF14737"/>
    </source>
</evidence>
<evidence type="ECO:0000313" key="3">
    <source>
        <dbReference type="Proteomes" id="UP001295740"/>
    </source>
</evidence>
<evidence type="ECO:0000313" key="2">
    <source>
        <dbReference type="EMBL" id="CAJ2509033.1"/>
    </source>
</evidence>
<keyword evidence="3" id="KW-1185">Reference proteome</keyword>
<dbReference type="Proteomes" id="UP001295740">
    <property type="component" value="Unassembled WGS sequence"/>
</dbReference>
<dbReference type="EMBL" id="CAUWAG010000012">
    <property type="protein sequence ID" value="CAJ2509033.1"/>
    <property type="molecule type" value="Genomic_DNA"/>
</dbReference>
<reference evidence="2" key="1">
    <citation type="submission" date="2023-10" db="EMBL/GenBank/DDBJ databases">
        <authorList>
            <person name="Hackl T."/>
        </authorList>
    </citation>
    <scope>NUCLEOTIDE SEQUENCE</scope>
</reference>
<dbReference type="InterPro" id="IPR027974">
    <property type="entry name" value="DUF4470"/>
</dbReference>
<sequence>MFTPAIVSYVRQFYPLGNMPAVSLTRSLPQGLDADILLLGYGDVRNVLYTADSEREFPSRRLDITCCDIDTNIIARNAILFTLHIDGVSADVAMDIYYHFYISETSIKVLKEQANKLLSLASSIDEWNKGQYGSLVSFCGGGSLHRVKQVWAKYASPPSESRSKAAFEQDLRSTQEYKMESSGAGGTSLTLTGIRSASPLAIAAMLEVPKVYDHYWKHGMFSKHPASEVNPMFAEALSANAYLHHSTDPILGFHLATAFARLAPTSPLRPSPARGAFKVIAKDSLRIRFAVADALNFSHTLQHNSVAPGTPANIFRRQLDASVIDLDQSAYGEGGTAPVEILVACGPLLKDSASSTLHVETLLKTQNTRKEQFDALLKGHAATISLLLGLTPIDYWTNATHVSYVDEMVVGAQLSAGSTVGQVISRLSWKPTRCFSPQDTVSGPVAMEAHALVEPVFQFFKQMFEYEDVSSLLASNLSHEEKDQRERNGTYPAFNRDGPVREHTFCEGSNAEYLEEYAAQTRVHGVSDMEGTRLEVEPTSSLGGFNAWPNVPEVLCVTVVVPRQNIEHLYSTKTSKLNAPRLESTMTSSPPSPVEGFLFSSVQVMFGEVETQGARTDDDFSIVVRPDARGWQGNCPMIASFYLTTESFQSAVKEGMVGLNVRKSVANLNTYQHLQPPMTVYKTSISDESHVFVTRYMPGMSGYPIACARAGAGAQIGHAGGSEQSKAEGISATRTTISADQQSGKIHMFPGRVDFLGEKGKALLTEKVPINLRWLSPTSLEIVFGKDTMVYPVSFPAPVHQGAAKTQIARKSSYTAVIAPLADSLTSESLSSYIFPIVLWSDSVPVTLNGHHVNLDSLPILNLEEADKAANQWLVTLTSHQYSLRERQIRTTGRSSDGQTSREWHGCDSVVNPAWRTNKMHTILMDMQLAGLAGGPGPRCYLAGMYIPAKEGVAPRGLVHRRRGDPGESDCQQAVYGHYHERLLEIKRKWDLLGVFMGADDSWEWGLGC</sequence>
<dbReference type="Pfam" id="PF14737">
    <property type="entry name" value="DUF4470"/>
    <property type="match status" value="1"/>
</dbReference>
<protein>
    <submittedName>
        <fullName evidence="2">Uu.00g140590.m01.CDS01</fullName>
    </submittedName>
</protein>
<accession>A0AAI8YLA0</accession>
<organism evidence="2 3">
    <name type="scientific">Anthostomella pinea</name>
    <dbReference type="NCBI Taxonomy" id="933095"/>
    <lineage>
        <taxon>Eukaryota</taxon>
        <taxon>Fungi</taxon>
        <taxon>Dikarya</taxon>
        <taxon>Ascomycota</taxon>
        <taxon>Pezizomycotina</taxon>
        <taxon>Sordariomycetes</taxon>
        <taxon>Xylariomycetidae</taxon>
        <taxon>Xylariales</taxon>
        <taxon>Xylariaceae</taxon>
        <taxon>Anthostomella</taxon>
    </lineage>
</organism>
<proteinExistence type="predicted"/>
<feature type="domain" description="DUF4470" evidence="1">
    <location>
        <begin position="15"/>
        <end position="102"/>
    </location>
</feature>
<gene>
    <name evidence="2" type="ORF">KHLLAP_LOCUS9501</name>
</gene>
<dbReference type="AlphaFoldDB" id="A0AAI8YLA0"/>